<comment type="similarity">
    <text evidence="1">Belongs to the glycosyl hydrolase 31 family.</text>
</comment>
<keyword evidence="2" id="KW-0862">Zinc</keyword>
<dbReference type="SUPFAM" id="SSF57850">
    <property type="entry name" value="RING/U-box"/>
    <property type="match status" value="1"/>
</dbReference>
<dbReference type="InterPro" id="IPR017853">
    <property type="entry name" value="GH"/>
</dbReference>
<keyword evidence="6" id="KW-1185">Reference proteome</keyword>
<feature type="compositionally biased region" description="Basic and acidic residues" evidence="3">
    <location>
        <begin position="23"/>
        <end position="41"/>
    </location>
</feature>
<organism evidence="5 6">
    <name type="scientific">Tricholomella constricta</name>
    <dbReference type="NCBI Taxonomy" id="117010"/>
    <lineage>
        <taxon>Eukaryota</taxon>
        <taxon>Fungi</taxon>
        <taxon>Dikarya</taxon>
        <taxon>Basidiomycota</taxon>
        <taxon>Agaricomycotina</taxon>
        <taxon>Agaricomycetes</taxon>
        <taxon>Agaricomycetidae</taxon>
        <taxon>Agaricales</taxon>
        <taxon>Tricholomatineae</taxon>
        <taxon>Lyophyllaceae</taxon>
        <taxon>Tricholomella</taxon>
    </lineage>
</organism>
<dbReference type="PANTHER" id="PTHR43863">
    <property type="entry name" value="HYDROLASE, PUTATIVE (AFU_ORTHOLOGUE AFUA_1G03140)-RELATED"/>
    <property type="match status" value="1"/>
</dbReference>
<dbReference type="GO" id="GO:0004553">
    <property type="term" value="F:hydrolase activity, hydrolyzing O-glycosyl compounds"/>
    <property type="evidence" value="ECO:0007669"/>
    <property type="project" value="InterPro"/>
</dbReference>
<dbReference type="GO" id="GO:0005975">
    <property type="term" value="P:carbohydrate metabolic process"/>
    <property type="evidence" value="ECO:0007669"/>
    <property type="project" value="InterPro"/>
</dbReference>
<evidence type="ECO:0000259" key="4">
    <source>
        <dbReference type="PROSITE" id="PS50089"/>
    </source>
</evidence>
<keyword evidence="2" id="KW-0479">Metal-binding</keyword>
<dbReference type="InterPro" id="IPR051816">
    <property type="entry name" value="Glycosyl_Hydrolase_31"/>
</dbReference>
<feature type="region of interest" description="Disordered" evidence="3">
    <location>
        <begin position="1936"/>
        <end position="1956"/>
    </location>
</feature>
<dbReference type="SUPFAM" id="SSF74650">
    <property type="entry name" value="Galactose mutarotase-like"/>
    <property type="match status" value="1"/>
</dbReference>
<accession>A0A8H5HK19</accession>
<feature type="region of interest" description="Disordered" evidence="3">
    <location>
        <begin position="23"/>
        <end position="73"/>
    </location>
</feature>
<name>A0A8H5HK19_9AGAR</name>
<gene>
    <name evidence="5" type="ORF">D9615_003463</name>
</gene>
<protein>
    <recommendedName>
        <fullName evidence="4">RING-type domain-containing protein</fullName>
    </recommendedName>
</protein>
<feature type="compositionally biased region" description="Basic and acidic residues" evidence="3">
    <location>
        <begin position="1363"/>
        <end position="1372"/>
    </location>
</feature>
<evidence type="ECO:0000313" key="6">
    <source>
        <dbReference type="Proteomes" id="UP000565441"/>
    </source>
</evidence>
<feature type="compositionally biased region" description="Low complexity" evidence="3">
    <location>
        <begin position="1343"/>
        <end position="1358"/>
    </location>
</feature>
<dbReference type="OrthoDB" id="10070917at2759"/>
<feature type="region of interest" description="Disordered" evidence="3">
    <location>
        <begin position="160"/>
        <end position="188"/>
    </location>
</feature>
<evidence type="ECO:0000313" key="5">
    <source>
        <dbReference type="EMBL" id="KAF5384435.1"/>
    </source>
</evidence>
<dbReference type="EMBL" id="JAACJP010000005">
    <property type="protein sequence ID" value="KAF5384435.1"/>
    <property type="molecule type" value="Genomic_DNA"/>
</dbReference>
<dbReference type="Gene3D" id="3.20.20.80">
    <property type="entry name" value="Glycosidases"/>
    <property type="match status" value="1"/>
</dbReference>
<feature type="region of interest" description="Disordered" evidence="3">
    <location>
        <begin position="1320"/>
        <end position="1382"/>
    </location>
</feature>
<feature type="compositionally biased region" description="Basic and acidic residues" evidence="3">
    <location>
        <begin position="174"/>
        <end position="183"/>
    </location>
</feature>
<dbReference type="InterPro" id="IPR000322">
    <property type="entry name" value="Glyco_hydro_31_TIM"/>
</dbReference>
<dbReference type="GO" id="GO:0008270">
    <property type="term" value="F:zinc ion binding"/>
    <property type="evidence" value="ECO:0007669"/>
    <property type="project" value="UniProtKB-KW"/>
</dbReference>
<dbReference type="Pfam" id="PF01055">
    <property type="entry name" value="Glyco_hydro_31_2nd"/>
    <property type="match status" value="1"/>
</dbReference>
<evidence type="ECO:0000256" key="1">
    <source>
        <dbReference type="ARBA" id="ARBA00007806"/>
    </source>
</evidence>
<dbReference type="InterPro" id="IPR011013">
    <property type="entry name" value="Gal_mutarotase_sf_dom"/>
</dbReference>
<dbReference type="Gene3D" id="2.60.40.1760">
    <property type="entry name" value="glycosyl hydrolase (family 31)"/>
    <property type="match status" value="1"/>
</dbReference>
<comment type="caution">
    <text evidence="5">The sequence shown here is derived from an EMBL/GenBank/DDBJ whole genome shotgun (WGS) entry which is preliminary data.</text>
</comment>
<evidence type="ECO:0000256" key="3">
    <source>
        <dbReference type="SAM" id="MobiDB-lite"/>
    </source>
</evidence>
<dbReference type="PROSITE" id="PS50089">
    <property type="entry name" value="ZF_RING_2"/>
    <property type="match status" value="1"/>
</dbReference>
<dbReference type="Gene3D" id="3.30.40.10">
    <property type="entry name" value="Zinc/RING finger domain, C3HC4 (zinc finger)"/>
    <property type="match status" value="1"/>
</dbReference>
<feature type="domain" description="RING-type" evidence="4">
    <location>
        <begin position="187"/>
        <end position="229"/>
    </location>
</feature>
<dbReference type="SUPFAM" id="SSF51445">
    <property type="entry name" value="(Trans)glycosidases"/>
    <property type="match status" value="1"/>
</dbReference>
<dbReference type="Proteomes" id="UP000565441">
    <property type="component" value="Unassembled WGS sequence"/>
</dbReference>
<evidence type="ECO:0000256" key="2">
    <source>
        <dbReference type="PROSITE-ProRule" id="PRU00175"/>
    </source>
</evidence>
<reference evidence="5 6" key="1">
    <citation type="journal article" date="2020" name="ISME J.">
        <title>Uncovering the hidden diversity of litter-decomposition mechanisms in mushroom-forming fungi.</title>
        <authorList>
            <person name="Floudas D."/>
            <person name="Bentzer J."/>
            <person name="Ahren D."/>
            <person name="Johansson T."/>
            <person name="Persson P."/>
            <person name="Tunlid A."/>
        </authorList>
    </citation>
    <scope>NUCLEOTIDE SEQUENCE [LARGE SCALE GENOMIC DNA]</scope>
    <source>
        <strain evidence="5 6">CBS 661.87</strain>
    </source>
</reference>
<dbReference type="InterPro" id="IPR013083">
    <property type="entry name" value="Znf_RING/FYVE/PHD"/>
</dbReference>
<dbReference type="InterPro" id="IPR001841">
    <property type="entry name" value="Znf_RING"/>
</dbReference>
<dbReference type="PANTHER" id="PTHR43863:SF2">
    <property type="entry name" value="MALTASE-GLUCOAMYLASE"/>
    <property type="match status" value="1"/>
</dbReference>
<sequence length="2190" mass="242031">MHKQDIQKQKIKLEALKQEVEEEKARAKEAARERVLQDFERGQLGLAGTPSLAGTKSGGDADESRGTKRKFAFDSSTVENLAREAEEAALRDIEREQAEALRHKLPDFWLPSLTPTYTSSGPPQSLTDVKVQTTCRGGNPPHPIALKNLIPVKFTYHNAAAGPSGSSDSTPVDSDEKSKKEEPEPMCPSCKKHLSNSVLMFIMKPCAHVTCKTCTDSLVRPGKQCVVCDKQLKEKDIVELKREGTGFAGGGLAETSKAGIAFQGIKLQNGFERVYIQVGVSRLLGPFGNHGVRVRASLLRDPTGNEPSAFFDPPLEGPGANQALTHDVTLSFQGSASLRNGRLIAQVSRGVLSFLRVEQNGATTLLTSEYSDAKSLPSRYYTQDYRSSSSAAQFAFSSSPDEQFYGAGQQACCKDHSVNKKGQVVDLLNFNSHVTLPVYMSNKNLDTSGLALKPAKRLSTTADPGDYDALQEQYTAVTGQHNSPHRRQPTPPDFMLGYQQSKLRYYNQTQVLKLAKRFHDEDVKVSLIVVGREQTFSLGNSKETDPAGMAAEVKRLTGAEMMVSMWPSVEDLSVNYRTLQEQGLLATTRDGPGVQDSFEGVYTRLVDSTNPAAREFICESDIRNLWLIGVMTFSGKRLNESYFSKGIHNFWIDQADGMFPSVWTCGTLGEPFENNGQAISSIPFARSFAQYFIGTQEATGKMYPWLHQQAIDEGLRNLTGTDERATSCQYMSLTRSTFAGGQRFCSYLWSGDTDSRFDVLLQQVTSGVSVAASGISSWTLDIGGFAGLDIDTTEVKMIQGFPRQNIDTVLPGSGAFRPLVRYGGIPSIYTRTWPWSYGAENFVVIKKYIELRYQLVPYVKSLFKMLQKTGKTIMRPLYYDFSTSDPFIVEATRFNEPSIVHQYMFAPVGEANVTVKEVYLPRLPQSHLGQNLTWIHWWSDKDFGTGGRFVNLPNAGIPGPIPDDFDFDAHLAVPDALVMPEIPLPIRVARNVEIEVHNNDSIFRTVNAKETPSPRPVDLDIGPPLRRLYSFSDEEFQEMVDSETLCASLAPLPIALLRFIEGERAILKKTAERDRQAEKDKDKEGDTKTRTKLLGSMQLLDPVKRVPAQRDRITIPTTYLLCVKNKLCPPLNFFTNEHIDAVNYTPQDVHFKLLRPWADEETTEKVQLLDMPKMISLWGSDDTSACLTPFRFVEASGNLLAALELLCDPSPSVSVTLGSATPSSTAAPSVPSYASEYRKHRDFFVQLDNFEATFPDWYPFELKARRDILKGVLFDWDAYASEVLLRVRLGELERERRPKRLMLLLLSTVPASPFVRARRESHSASYAPGDTLSGTIPHPPPLSRTASHSSHVSATTTSGPPKPIKEERKRESVACTTSTGSATIVTDPMPSISALSAAPSMPLLSAARLVTGPLTGLSKPEEVLRYRDFSDSIHYRSRSLSSSPMDDELFERIVTPYKVSAYDRFLTKHNLHSNYPLLIGNLTRGFPLGTLPELTKSIVIKNHPSVDLHPEAVADYLATEIGLGRMSGPFTLPDVERILRGPVYCSPFIVAEQDTGPNSPPKLRVCRNLSKNDPLTGTPSVNSYIAKEDFPTRFDMAFRVADEVARAPSGTQAMSFDIKAFHRTCPALPDHKPFLVVSFKGDFYIDHVHPFGARPASSNSGQVANASVDIWHAETHPTCLFFKYEDDIEAFRYPVADGPFQEGPYRYAHDRDSVMGLVADLNIPWHPEKTDSRFSTNFTYIGFSWDLVLRRVSLPEKKRLKYLNRITLMLDAHLKNRAAFNLRDIQVIHGTLVHVTFVYPEGSSRLPAFSNFMAGYKTNIPDLAWGIGRTQNPTSATAASLGAADHGLRASATLSPRIPSVESLSPPAHTTSATVAPGVFASSSSSCFLHDVPPPNQRSSKFSFPSLETVAAPRSTTSYAAAPGVFIHPASPRRLAASSLPQPSKHSDDSAYTPSPYRPAVPAGQRLLLWTTPHSQFARASFDAQIPVDAQSKIFLGLFDSLAESTRVSYGAGLLRFTQYCDRLHIPEKLRMPASDILISAFVADALGSCTGECIRNWLNGLRFWHIFNHAEWHGHDPLTNKVSRLNALLASQSQVAISSPFIATSTSTHLQVPPSGLALSSPFGVVVVSENYSPQSFHSILHVKSLAIVTSKLPLLTVQKLFPSTFRGRKHLPKVSTAFSPRPTIFSVP</sequence>
<proteinExistence type="inferred from homology"/>
<keyword evidence="2" id="KW-0863">Zinc-finger</keyword>
<dbReference type="GO" id="GO:0030246">
    <property type="term" value="F:carbohydrate binding"/>
    <property type="evidence" value="ECO:0007669"/>
    <property type="project" value="InterPro"/>
</dbReference>
<dbReference type="CDD" id="cd14752">
    <property type="entry name" value="GH31_N"/>
    <property type="match status" value="1"/>
</dbReference>